<gene>
    <name evidence="2" type="ORF">QYM36_005368</name>
</gene>
<evidence type="ECO:0008006" key="4">
    <source>
        <dbReference type="Google" id="ProtNLM"/>
    </source>
</evidence>
<evidence type="ECO:0000313" key="3">
    <source>
        <dbReference type="Proteomes" id="UP001187531"/>
    </source>
</evidence>
<dbReference type="PANTHER" id="PTHR23227:SF67">
    <property type="entry name" value="CRANIOFACIAL DEVELOPMENT PROTEIN 2-LIKE"/>
    <property type="match status" value="1"/>
</dbReference>
<keyword evidence="3" id="KW-1185">Reference proteome</keyword>
<dbReference type="InterPro" id="IPR027124">
    <property type="entry name" value="Swc5/CFDP1/2"/>
</dbReference>
<dbReference type="EMBL" id="JAVRJZ010000008">
    <property type="protein sequence ID" value="KAK2719867.1"/>
    <property type="molecule type" value="Genomic_DNA"/>
</dbReference>
<sequence>MSAVSKTEQVLRECEKFGLDIVAISEARWKGCGEKKSIATVQKQQRKPVNERILYARFVSNHAKLSLIVCYVPTDDADNTLKGEFYDILQSVIDSIPHHDVTCIAGDLNAKVGQDRFYCPKVMGHHGFGTINENRPRFVSFTMGNDLLICGTLFKHKYIHKYTWISPDSTAKNKSKFPHPLEMANKPKRRSQVSEAPTLVQTTRY</sequence>
<reference evidence="2" key="1">
    <citation type="submission" date="2023-07" db="EMBL/GenBank/DDBJ databases">
        <title>Chromosome-level genome assembly of Artemia franciscana.</title>
        <authorList>
            <person name="Jo E."/>
        </authorList>
    </citation>
    <scope>NUCLEOTIDE SEQUENCE</scope>
    <source>
        <tissue evidence="2">Whole body</tissue>
    </source>
</reference>
<dbReference type="AlphaFoldDB" id="A0AA88IFB7"/>
<dbReference type="Gene3D" id="3.60.10.10">
    <property type="entry name" value="Endonuclease/exonuclease/phosphatase"/>
    <property type="match status" value="1"/>
</dbReference>
<dbReference type="Proteomes" id="UP001187531">
    <property type="component" value="Unassembled WGS sequence"/>
</dbReference>
<proteinExistence type="predicted"/>
<dbReference type="InterPro" id="IPR036691">
    <property type="entry name" value="Endo/exonu/phosph_ase_sf"/>
</dbReference>
<dbReference type="SUPFAM" id="SSF56219">
    <property type="entry name" value="DNase I-like"/>
    <property type="match status" value="1"/>
</dbReference>
<organism evidence="2 3">
    <name type="scientific">Artemia franciscana</name>
    <name type="common">Brine shrimp</name>
    <name type="synonym">Artemia sanfranciscana</name>
    <dbReference type="NCBI Taxonomy" id="6661"/>
    <lineage>
        <taxon>Eukaryota</taxon>
        <taxon>Metazoa</taxon>
        <taxon>Ecdysozoa</taxon>
        <taxon>Arthropoda</taxon>
        <taxon>Crustacea</taxon>
        <taxon>Branchiopoda</taxon>
        <taxon>Anostraca</taxon>
        <taxon>Artemiidae</taxon>
        <taxon>Artemia</taxon>
    </lineage>
</organism>
<feature type="compositionally biased region" description="Polar residues" evidence="1">
    <location>
        <begin position="193"/>
        <end position="205"/>
    </location>
</feature>
<evidence type="ECO:0000313" key="2">
    <source>
        <dbReference type="EMBL" id="KAK2719867.1"/>
    </source>
</evidence>
<name>A0AA88IFB7_ARTSF</name>
<comment type="caution">
    <text evidence="2">The sequence shown here is derived from an EMBL/GenBank/DDBJ whole genome shotgun (WGS) entry which is preliminary data.</text>
</comment>
<accession>A0AA88IFB7</accession>
<dbReference type="PANTHER" id="PTHR23227">
    <property type="entry name" value="BUCENTAUR RELATED"/>
    <property type="match status" value="1"/>
</dbReference>
<evidence type="ECO:0000256" key="1">
    <source>
        <dbReference type="SAM" id="MobiDB-lite"/>
    </source>
</evidence>
<feature type="region of interest" description="Disordered" evidence="1">
    <location>
        <begin position="171"/>
        <end position="205"/>
    </location>
</feature>
<protein>
    <recommendedName>
        <fullName evidence="4">Craniofacial development protein 2-like</fullName>
    </recommendedName>
</protein>